<dbReference type="Proteomes" id="UP000288716">
    <property type="component" value="Unassembled WGS sequence"/>
</dbReference>
<keyword evidence="4" id="KW-0862">Zinc</keyword>
<dbReference type="GO" id="GO:0006357">
    <property type="term" value="P:regulation of transcription by RNA polymerase II"/>
    <property type="evidence" value="ECO:0007669"/>
    <property type="project" value="TreeGrafter"/>
</dbReference>
<organism evidence="7 8">
    <name type="scientific">Leptotrombidium deliense</name>
    <dbReference type="NCBI Taxonomy" id="299467"/>
    <lineage>
        <taxon>Eukaryota</taxon>
        <taxon>Metazoa</taxon>
        <taxon>Ecdysozoa</taxon>
        <taxon>Arthropoda</taxon>
        <taxon>Chelicerata</taxon>
        <taxon>Arachnida</taxon>
        <taxon>Acari</taxon>
        <taxon>Acariformes</taxon>
        <taxon>Trombidiformes</taxon>
        <taxon>Prostigmata</taxon>
        <taxon>Anystina</taxon>
        <taxon>Parasitengona</taxon>
        <taxon>Trombiculoidea</taxon>
        <taxon>Trombiculidae</taxon>
        <taxon>Leptotrombidium</taxon>
    </lineage>
</organism>
<name>A0A443ST30_9ACAR</name>
<proteinExistence type="predicted"/>
<dbReference type="STRING" id="299467.A0A443ST30"/>
<sequence>MESSGTTEPGSPYPTYYDLDHNRLYTPQRSIAVMHNTHDYGTDSKPPHIVTKHERSVTITSNIAAIEEHSWSTDNERVPHFANSKVFFTADRLDTANDGYPQSEFSDVQMLPQPTQQDSYSNDLINLNHSWSSGSAMESSSVNSPTITSPKPNIEKKKRGRPYGSKNKPKEMTGDTVVKPKKMNTVTVKNKKKAQEEIAVNTLLSIDAHSDAQLSVTSTQNTVSKKKIWGPFVHIEKDVKSDKNVYSIVNIQKKLDDDKDQKKVKPLRDNQVRGSFRRTSLSKKKLMNLSQQSDTLVRDTSWKCVFCKQGSHYKNLGDLFGPYYVNIDMKMANTTTDDSKSQLLDVQKKRSESSEFTGEKRGKRNSIQENNCMSIEATENKSNGYHSEQQEVWFHEDCIVWSNGVYLVANRIRNIDEIVKDSVDTVCCGCKLLGATLGCLHKGCSSRFHYLCAKEKGKQISNVHKVFDLLISCVQGCSMGEENFSIYCNKHKKKGKES</sequence>
<reference evidence="7 8" key="1">
    <citation type="journal article" date="2018" name="Gigascience">
        <title>Genomes of trombidid mites reveal novel predicted allergens and laterally-transferred genes associated with secondary metabolism.</title>
        <authorList>
            <person name="Dong X."/>
            <person name="Chaisiri K."/>
            <person name="Xia D."/>
            <person name="Armstrong S.D."/>
            <person name="Fang Y."/>
            <person name="Donnelly M.J."/>
            <person name="Kadowaki T."/>
            <person name="McGarry J.W."/>
            <person name="Darby A.C."/>
            <person name="Makepeace B.L."/>
        </authorList>
    </citation>
    <scope>NUCLEOTIDE SEQUENCE [LARGE SCALE GENOMIC DNA]</scope>
    <source>
        <strain evidence="7">UoL-UT</strain>
    </source>
</reference>
<feature type="compositionally biased region" description="Low complexity" evidence="5">
    <location>
        <begin position="131"/>
        <end position="144"/>
    </location>
</feature>
<dbReference type="GO" id="GO:0008270">
    <property type="term" value="F:zinc ion binding"/>
    <property type="evidence" value="ECO:0007669"/>
    <property type="project" value="UniProtKB-KW"/>
</dbReference>
<keyword evidence="2" id="KW-0479">Metal-binding</keyword>
<evidence type="ECO:0000256" key="1">
    <source>
        <dbReference type="ARBA" id="ARBA00022553"/>
    </source>
</evidence>
<dbReference type="PANTHER" id="PTHR14955:SF4">
    <property type="entry name" value="PHD-TYPE DOMAIN-CONTAINING PROTEIN"/>
    <property type="match status" value="1"/>
</dbReference>
<dbReference type="InterPro" id="IPR034732">
    <property type="entry name" value="EPHD"/>
</dbReference>
<comment type="caution">
    <text evidence="7">The sequence shown here is derived from an EMBL/GenBank/DDBJ whole genome shotgun (WGS) entry which is preliminary data.</text>
</comment>
<dbReference type="InterPro" id="IPR052440">
    <property type="entry name" value="Trans_Reg/Chrom_Remod"/>
</dbReference>
<evidence type="ECO:0000256" key="3">
    <source>
        <dbReference type="ARBA" id="ARBA00022771"/>
    </source>
</evidence>
<evidence type="ECO:0000256" key="5">
    <source>
        <dbReference type="SAM" id="MobiDB-lite"/>
    </source>
</evidence>
<evidence type="ECO:0000256" key="4">
    <source>
        <dbReference type="ARBA" id="ARBA00022833"/>
    </source>
</evidence>
<keyword evidence="3" id="KW-0863">Zinc-finger</keyword>
<evidence type="ECO:0000256" key="2">
    <source>
        <dbReference type="ARBA" id="ARBA00022723"/>
    </source>
</evidence>
<dbReference type="GO" id="GO:0005634">
    <property type="term" value="C:nucleus"/>
    <property type="evidence" value="ECO:0007669"/>
    <property type="project" value="TreeGrafter"/>
</dbReference>
<dbReference type="Gene3D" id="3.30.40.10">
    <property type="entry name" value="Zinc/RING finger domain, C3HC4 (zinc finger)"/>
    <property type="match status" value="1"/>
</dbReference>
<evidence type="ECO:0000313" key="7">
    <source>
        <dbReference type="EMBL" id="RWS30660.1"/>
    </source>
</evidence>
<protein>
    <submittedName>
        <fullName evidence="7">Transcription factor 20-like protein</fullName>
    </submittedName>
</protein>
<dbReference type="OrthoDB" id="10029243at2759"/>
<dbReference type="InterPro" id="IPR013083">
    <property type="entry name" value="Znf_RING/FYVE/PHD"/>
</dbReference>
<dbReference type="PANTHER" id="PTHR14955">
    <property type="entry name" value="RETINOIC ACID INDUCED 1/TRANSCRIPTION FACTOR 20"/>
    <property type="match status" value="1"/>
</dbReference>
<dbReference type="Pfam" id="PF13771">
    <property type="entry name" value="zf-HC5HC2H"/>
    <property type="match status" value="1"/>
</dbReference>
<keyword evidence="1" id="KW-0597">Phosphoprotein</keyword>
<keyword evidence="8" id="KW-1185">Reference proteome</keyword>
<feature type="region of interest" description="Disordered" evidence="5">
    <location>
        <begin position="131"/>
        <end position="175"/>
    </location>
</feature>
<gene>
    <name evidence="7" type="ORF">B4U80_05076</name>
</gene>
<feature type="domain" description="PHD-type" evidence="6">
    <location>
        <begin position="366"/>
        <end position="492"/>
    </location>
</feature>
<dbReference type="EMBL" id="NCKV01000427">
    <property type="protein sequence ID" value="RWS30660.1"/>
    <property type="molecule type" value="Genomic_DNA"/>
</dbReference>
<accession>A0A443ST30</accession>
<feature type="compositionally biased region" description="Basic and acidic residues" evidence="5">
    <location>
        <begin position="346"/>
        <end position="360"/>
    </location>
</feature>
<dbReference type="AlphaFoldDB" id="A0A443ST30"/>
<feature type="region of interest" description="Disordered" evidence="5">
    <location>
        <begin position="338"/>
        <end position="363"/>
    </location>
</feature>
<dbReference type="PROSITE" id="PS51805">
    <property type="entry name" value="EPHD"/>
    <property type="match status" value="1"/>
</dbReference>
<evidence type="ECO:0000313" key="8">
    <source>
        <dbReference type="Proteomes" id="UP000288716"/>
    </source>
</evidence>
<evidence type="ECO:0000259" key="6">
    <source>
        <dbReference type="PROSITE" id="PS51805"/>
    </source>
</evidence>
<dbReference type="VEuPathDB" id="VectorBase:LDEU001376"/>